<feature type="non-terminal residue" evidence="1">
    <location>
        <position position="1"/>
    </location>
</feature>
<dbReference type="EMBL" id="LXQA010324323">
    <property type="protein sequence ID" value="MCI43969.1"/>
    <property type="molecule type" value="Genomic_DNA"/>
</dbReference>
<dbReference type="Proteomes" id="UP000265520">
    <property type="component" value="Unassembled WGS sequence"/>
</dbReference>
<protein>
    <submittedName>
        <fullName evidence="1">Uncharacterized protein</fullName>
    </submittedName>
</protein>
<name>A0A392S5J7_9FABA</name>
<proteinExistence type="predicted"/>
<keyword evidence="2" id="KW-1185">Reference proteome</keyword>
<evidence type="ECO:0000313" key="2">
    <source>
        <dbReference type="Proteomes" id="UP000265520"/>
    </source>
</evidence>
<dbReference type="AlphaFoldDB" id="A0A392S5J7"/>
<comment type="caution">
    <text evidence="1">The sequence shown here is derived from an EMBL/GenBank/DDBJ whole genome shotgun (WGS) entry which is preliminary data.</text>
</comment>
<accession>A0A392S5J7</accession>
<reference evidence="1 2" key="1">
    <citation type="journal article" date="2018" name="Front. Plant Sci.">
        <title>Red Clover (Trifolium pratense) and Zigzag Clover (T. medium) - A Picture of Genomic Similarities and Differences.</title>
        <authorList>
            <person name="Dluhosova J."/>
            <person name="Istvanek J."/>
            <person name="Nedelnik J."/>
            <person name="Repkova J."/>
        </authorList>
    </citation>
    <scope>NUCLEOTIDE SEQUENCE [LARGE SCALE GENOMIC DNA]</scope>
    <source>
        <strain evidence="2">cv. 10/8</strain>
        <tissue evidence="1">Leaf</tissue>
    </source>
</reference>
<sequence length="72" mass="8344">KKRDRPHHHKGSFSSRIYDCRIPRSFEKPPKLETYDGITDFDEHVEHIATVLDCHGARGAVKCKMFVHALKV</sequence>
<evidence type="ECO:0000313" key="1">
    <source>
        <dbReference type="EMBL" id="MCI43969.1"/>
    </source>
</evidence>
<organism evidence="1 2">
    <name type="scientific">Trifolium medium</name>
    <dbReference type="NCBI Taxonomy" id="97028"/>
    <lineage>
        <taxon>Eukaryota</taxon>
        <taxon>Viridiplantae</taxon>
        <taxon>Streptophyta</taxon>
        <taxon>Embryophyta</taxon>
        <taxon>Tracheophyta</taxon>
        <taxon>Spermatophyta</taxon>
        <taxon>Magnoliopsida</taxon>
        <taxon>eudicotyledons</taxon>
        <taxon>Gunneridae</taxon>
        <taxon>Pentapetalae</taxon>
        <taxon>rosids</taxon>
        <taxon>fabids</taxon>
        <taxon>Fabales</taxon>
        <taxon>Fabaceae</taxon>
        <taxon>Papilionoideae</taxon>
        <taxon>50 kb inversion clade</taxon>
        <taxon>NPAAA clade</taxon>
        <taxon>Hologalegina</taxon>
        <taxon>IRL clade</taxon>
        <taxon>Trifolieae</taxon>
        <taxon>Trifolium</taxon>
    </lineage>
</organism>